<comment type="caution">
    <text evidence="5">The sequence shown here is derived from an EMBL/GenBank/DDBJ whole genome shotgun (WGS) entry which is preliminary data.</text>
</comment>
<dbReference type="InterPro" id="IPR036318">
    <property type="entry name" value="FAD-bd_PCMH-like_sf"/>
</dbReference>
<dbReference type="EMBL" id="WQNE01000024">
    <property type="protein sequence ID" value="MVT76358.1"/>
    <property type="molecule type" value="Genomic_DNA"/>
</dbReference>
<dbReference type="InterPro" id="IPR002346">
    <property type="entry name" value="Mopterin_DH_FAD-bd"/>
</dbReference>
<dbReference type="GO" id="GO:0016491">
    <property type="term" value="F:oxidoreductase activity"/>
    <property type="evidence" value="ECO:0007669"/>
    <property type="project" value="UniProtKB-KW"/>
</dbReference>
<dbReference type="OrthoDB" id="9793944at2"/>
<evidence type="ECO:0000256" key="1">
    <source>
        <dbReference type="ARBA" id="ARBA00022630"/>
    </source>
</evidence>
<dbReference type="SUPFAM" id="SSF56176">
    <property type="entry name" value="FAD-binding/transporter-associated domain-like"/>
    <property type="match status" value="1"/>
</dbReference>
<sequence>MHLSNALVSAQLAVGQQSCRRSSEIPDSRAKGGRMFPAPILEYFRPASVGEATRLLSGGAGENAHIIAGGQSLMQAIKSRLISPDALIDLQDIKALRSIHFDKNGLVIGAMTSYADIASDKRIPAAFAALCDAAGHVGDRQVRNRGTIGGSLCWNYIAACLPPTCLGLSATLELQNAAGRRRMVEARAFLKGPLETDRSSDELLIAIHLGPAAARTGSAYRKWGLVTDALPVVNICVSLEVGADHICREARVALGARSEGPTRVEAAELALRGVRKGDVRAIDAALDAAAEAADYQSDLWADAPYKKVLLRKIGREAVTVAFARASGEVGK</sequence>
<dbReference type="Pfam" id="PF00941">
    <property type="entry name" value="FAD_binding_5"/>
    <property type="match status" value="1"/>
</dbReference>
<keyword evidence="6" id="KW-1185">Reference proteome</keyword>
<dbReference type="Proteomes" id="UP000449969">
    <property type="component" value="Unassembled WGS sequence"/>
</dbReference>
<dbReference type="PANTHER" id="PTHR42659">
    <property type="entry name" value="XANTHINE DEHYDROGENASE SUBUNIT C-RELATED"/>
    <property type="match status" value="1"/>
</dbReference>
<keyword evidence="2" id="KW-0274">FAD</keyword>
<keyword evidence="3" id="KW-0560">Oxidoreductase</keyword>
<dbReference type="InterPro" id="IPR036683">
    <property type="entry name" value="CO_DH_flav_C_dom_sf"/>
</dbReference>
<dbReference type="SMART" id="SM01092">
    <property type="entry name" value="CO_deh_flav_C"/>
    <property type="match status" value="1"/>
</dbReference>
<dbReference type="InterPro" id="IPR016169">
    <property type="entry name" value="FAD-bd_PCMH_sub2"/>
</dbReference>
<dbReference type="SUPFAM" id="SSF55447">
    <property type="entry name" value="CO dehydrogenase flavoprotein C-terminal domain-like"/>
    <property type="match status" value="1"/>
</dbReference>
<accession>A0A844TB89</accession>
<keyword evidence="1" id="KW-0285">Flavoprotein</keyword>
<dbReference type="InterPro" id="IPR016167">
    <property type="entry name" value="FAD-bd_PCMH_sub1"/>
</dbReference>
<dbReference type="AlphaFoldDB" id="A0A844TB89"/>
<evidence type="ECO:0000256" key="3">
    <source>
        <dbReference type="ARBA" id="ARBA00023002"/>
    </source>
</evidence>
<evidence type="ECO:0000313" key="6">
    <source>
        <dbReference type="Proteomes" id="UP000449969"/>
    </source>
</evidence>
<dbReference type="InterPro" id="IPR051312">
    <property type="entry name" value="Diverse_Substr_Oxidored"/>
</dbReference>
<dbReference type="InterPro" id="IPR016166">
    <property type="entry name" value="FAD-bd_PCMH"/>
</dbReference>
<dbReference type="PANTHER" id="PTHR42659:SF2">
    <property type="entry name" value="XANTHINE DEHYDROGENASE SUBUNIT C-RELATED"/>
    <property type="match status" value="1"/>
</dbReference>
<dbReference type="Gene3D" id="3.30.465.10">
    <property type="match status" value="1"/>
</dbReference>
<dbReference type="PROSITE" id="PS51387">
    <property type="entry name" value="FAD_PCMH"/>
    <property type="match status" value="1"/>
</dbReference>
<protein>
    <recommendedName>
        <fullName evidence="4">FAD-binding PCMH-type domain-containing protein</fullName>
    </recommendedName>
</protein>
<gene>
    <name evidence="5" type="ORF">GPL20_25455</name>
</gene>
<evidence type="ECO:0000256" key="2">
    <source>
        <dbReference type="ARBA" id="ARBA00022827"/>
    </source>
</evidence>
<organism evidence="5 6">
    <name type="scientific">Bradyrhizobium cajani</name>
    <dbReference type="NCBI Taxonomy" id="1928661"/>
    <lineage>
        <taxon>Bacteria</taxon>
        <taxon>Pseudomonadati</taxon>
        <taxon>Pseudomonadota</taxon>
        <taxon>Alphaproteobacteria</taxon>
        <taxon>Hyphomicrobiales</taxon>
        <taxon>Nitrobacteraceae</taxon>
        <taxon>Bradyrhizobium</taxon>
    </lineage>
</organism>
<dbReference type="Gene3D" id="3.30.43.10">
    <property type="entry name" value="Uridine Diphospho-n-acetylenolpyruvylglucosamine Reductase, domain 2"/>
    <property type="match status" value="1"/>
</dbReference>
<name>A0A844TB89_9BRAD</name>
<dbReference type="Pfam" id="PF03450">
    <property type="entry name" value="CO_deh_flav_C"/>
    <property type="match status" value="1"/>
</dbReference>
<dbReference type="Gene3D" id="3.30.390.50">
    <property type="entry name" value="CO dehydrogenase flavoprotein, C-terminal domain"/>
    <property type="match status" value="1"/>
</dbReference>
<dbReference type="GO" id="GO:0071949">
    <property type="term" value="F:FAD binding"/>
    <property type="evidence" value="ECO:0007669"/>
    <property type="project" value="InterPro"/>
</dbReference>
<dbReference type="InterPro" id="IPR005107">
    <property type="entry name" value="CO_DH_flav_C"/>
</dbReference>
<evidence type="ECO:0000259" key="4">
    <source>
        <dbReference type="PROSITE" id="PS51387"/>
    </source>
</evidence>
<proteinExistence type="predicted"/>
<evidence type="ECO:0000313" key="5">
    <source>
        <dbReference type="EMBL" id="MVT76358.1"/>
    </source>
</evidence>
<feature type="domain" description="FAD-binding PCMH-type" evidence="4">
    <location>
        <begin position="36"/>
        <end position="214"/>
    </location>
</feature>
<reference evidence="5 6" key="1">
    <citation type="submission" date="2019-12" db="EMBL/GenBank/DDBJ databases">
        <title>Draft genome sequences Bradyrhizobium cajani AMBPC1010, Bradyrhizobium pachyrhizi AMBPC1040 and Bradyrhizobium yuanmingense ALSPC3051, three plant growth promoting strains isolated from nodules of Cajanus cajan L. in Dominican Republic.</title>
        <authorList>
            <person name="Flores-Felix J.D."/>
            <person name="Araujo J."/>
            <person name="Diaz-Alcantara C."/>
            <person name="Gonzalez-Andres F."/>
            <person name="Velazquez E."/>
        </authorList>
    </citation>
    <scope>NUCLEOTIDE SEQUENCE [LARGE SCALE GENOMIC DNA]</scope>
    <source>
        <strain evidence="5 6">1010</strain>
    </source>
</reference>